<feature type="transmembrane region" description="Helical" evidence="1">
    <location>
        <begin position="41"/>
        <end position="60"/>
    </location>
</feature>
<evidence type="ECO:0000313" key="2">
    <source>
        <dbReference type="EMBL" id="KAK8948808.1"/>
    </source>
</evidence>
<keyword evidence="1" id="KW-1133">Transmembrane helix</keyword>
<evidence type="ECO:0000313" key="3">
    <source>
        <dbReference type="Proteomes" id="UP001418222"/>
    </source>
</evidence>
<feature type="transmembrane region" description="Helical" evidence="1">
    <location>
        <begin position="72"/>
        <end position="94"/>
    </location>
</feature>
<sequence>MHYSAHIICLHEEMLTSGQHENCERDDCKCNKLEARSGILMGWHTNWIFFIVCLFIESMSRPIHSIRMTDQLALCHFIVQAHSLFCTFLSLIHVCHCSNDATSFQNLFH</sequence>
<keyword evidence="3" id="KW-1185">Reference proteome</keyword>
<dbReference type="Proteomes" id="UP001418222">
    <property type="component" value="Unassembled WGS sequence"/>
</dbReference>
<organism evidence="2 3">
    <name type="scientific">Platanthera zijinensis</name>
    <dbReference type="NCBI Taxonomy" id="2320716"/>
    <lineage>
        <taxon>Eukaryota</taxon>
        <taxon>Viridiplantae</taxon>
        <taxon>Streptophyta</taxon>
        <taxon>Embryophyta</taxon>
        <taxon>Tracheophyta</taxon>
        <taxon>Spermatophyta</taxon>
        <taxon>Magnoliopsida</taxon>
        <taxon>Liliopsida</taxon>
        <taxon>Asparagales</taxon>
        <taxon>Orchidaceae</taxon>
        <taxon>Orchidoideae</taxon>
        <taxon>Orchideae</taxon>
        <taxon>Orchidinae</taxon>
        <taxon>Platanthera</taxon>
    </lineage>
</organism>
<keyword evidence="1" id="KW-0472">Membrane</keyword>
<evidence type="ECO:0000256" key="1">
    <source>
        <dbReference type="SAM" id="Phobius"/>
    </source>
</evidence>
<dbReference type="AlphaFoldDB" id="A0AAP0BT19"/>
<comment type="caution">
    <text evidence="2">The sequence shown here is derived from an EMBL/GenBank/DDBJ whole genome shotgun (WGS) entry which is preliminary data.</text>
</comment>
<gene>
    <name evidence="2" type="ORF">KSP39_PZI005792</name>
</gene>
<accession>A0AAP0BT19</accession>
<proteinExistence type="predicted"/>
<reference evidence="2 3" key="1">
    <citation type="journal article" date="2022" name="Nat. Plants">
        <title>Genomes of leafy and leafless Platanthera orchids illuminate the evolution of mycoheterotrophy.</title>
        <authorList>
            <person name="Li M.H."/>
            <person name="Liu K.W."/>
            <person name="Li Z."/>
            <person name="Lu H.C."/>
            <person name="Ye Q.L."/>
            <person name="Zhang D."/>
            <person name="Wang J.Y."/>
            <person name="Li Y.F."/>
            <person name="Zhong Z.M."/>
            <person name="Liu X."/>
            <person name="Yu X."/>
            <person name="Liu D.K."/>
            <person name="Tu X.D."/>
            <person name="Liu B."/>
            <person name="Hao Y."/>
            <person name="Liao X.Y."/>
            <person name="Jiang Y.T."/>
            <person name="Sun W.H."/>
            <person name="Chen J."/>
            <person name="Chen Y.Q."/>
            <person name="Ai Y."/>
            <person name="Zhai J.W."/>
            <person name="Wu S.S."/>
            <person name="Zhou Z."/>
            <person name="Hsiao Y.Y."/>
            <person name="Wu W.L."/>
            <person name="Chen Y.Y."/>
            <person name="Lin Y.F."/>
            <person name="Hsu J.L."/>
            <person name="Li C.Y."/>
            <person name="Wang Z.W."/>
            <person name="Zhao X."/>
            <person name="Zhong W.Y."/>
            <person name="Ma X.K."/>
            <person name="Ma L."/>
            <person name="Huang J."/>
            <person name="Chen G.Z."/>
            <person name="Huang M.Z."/>
            <person name="Huang L."/>
            <person name="Peng D.H."/>
            <person name="Luo Y.B."/>
            <person name="Zou S.Q."/>
            <person name="Chen S.P."/>
            <person name="Lan S."/>
            <person name="Tsai W.C."/>
            <person name="Van de Peer Y."/>
            <person name="Liu Z.J."/>
        </authorList>
    </citation>
    <scope>NUCLEOTIDE SEQUENCE [LARGE SCALE GENOMIC DNA]</scope>
    <source>
        <strain evidence="2">Lor287</strain>
    </source>
</reference>
<name>A0AAP0BT19_9ASPA</name>
<keyword evidence="1" id="KW-0812">Transmembrane</keyword>
<protein>
    <submittedName>
        <fullName evidence="2">Uncharacterized protein</fullName>
    </submittedName>
</protein>
<dbReference type="EMBL" id="JBBWWQ010000004">
    <property type="protein sequence ID" value="KAK8948808.1"/>
    <property type="molecule type" value="Genomic_DNA"/>
</dbReference>